<proteinExistence type="predicted"/>
<dbReference type="Gene3D" id="2.60.260.20">
    <property type="entry name" value="Urease metallochaperone UreE, N-terminal domain"/>
    <property type="match status" value="1"/>
</dbReference>
<evidence type="ECO:0000256" key="5">
    <source>
        <dbReference type="ARBA" id="ARBA00023186"/>
    </source>
</evidence>
<evidence type="ECO:0000259" key="7">
    <source>
        <dbReference type="PROSITE" id="PS50076"/>
    </source>
</evidence>
<dbReference type="InterPro" id="IPR036410">
    <property type="entry name" value="HSP_DnaJ_Cys-rich_dom_sf"/>
</dbReference>
<dbReference type="EMBL" id="MGES01000001">
    <property type="protein sequence ID" value="OGL89473.1"/>
    <property type="molecule type" value="Genomic_DNA"/>
</dbReference>
<dbReference type="PROSITE" id="PS00636">
    <property type="entry name" value="DNAJ_1"/>
    <property type="match status" value="1"/>
</dbReference>
<evidence type="ECO:0000259" key="8">
    <source>
        <dbReference type="PROSITE" id="PS51188"/>
    </source>
</evidence>
<evidence type="ECO:0000256" key="2">
    <source>
        <dbReference type="ARBA" id="ARBA00022737"/>
    </source>
</evidence>
<dbReference type="AlphaFoldDB" id="A0A1F7VG90"/>
<keyword evidence="1 6" id="KW-0479">Metal-binding</keyword>
<name>A0A1F7VG90_9BACT</name>
<dbReference type="PROSITE" id="PS50076">
    <property type="entry name" value="DNAJ_2"/>
    <property type="match status" value="1"/>
</dbReference>
<evidence type="ECO:0008006" key="11">
    <source>
        <dbReference type="Google" id="ProtNLM"/>
    </source>
</evidence>
<evidence type="ECO:0000256" key="4">
    <source>
        <dbReference type="ARBA" id="ARBA00022833"/>
    </source>
</evidence>
<protein>
    <recommendedName>
        <fullName evidence="11">Chaperone protein DnaJ</fullName>
    </recommendedName>
</protein>
<evidence type="ECO:0000256" key="6">
    <source>
        <dbReference type="PROSITE-ProRule" id="PRU00546"/>
    </source>
</evidence>
<dbReference type="SMART" id="SM00271">
    <property type="entry name" value="DnaJ"/>
    <property type="match status" value="1"/>
</dbReference>
<dbReference type="Pfam" id="PF00684">
    <property type="entry name" value="DnaJ_CXXCXGXG"/>
    <property type="match status" value="1"/>
</dbReference>
<dbReference type="GO" id="GO:0051082">
    <property type="term" value="F:unfolded protein binding"/>
    <property type="evidence" value="ECO:0007669"/>
    <property type="project" value="InterPro"/>
</dbReference>
<keyword evidence="2" id="KW-0677">Repeat</keyword>
<evidence type="ECO:0000313" key="9">
    <source>
        <dbReference type="EMBL" id="OGL89473.1"/>
    </source>
</evidence>
<feature type="zinc finger region" description="CR-type" evidence="6">
    <location>
        <begin position="140"/>
        <end position="222"/>
    </location>
</feature>
<dbReference type="PANTHER" id="PTHR43096">
    <property type="entry name" value="DNAJ HOMOLOG 1, MITOCHONDRIAL-RELATED"/>
    <property type="match status" value="1"/>
</dbReference>
<dbReference type="STRING" id="1802410.A3H75_01210"/>
<dbReference type="InterPro" id="IPR036869">
    <property type="entry name" value="J_dom_sf"/>
</dbReference>
<accession>A0A1F7VG90</accession>
<dbReference type="SUPFAM" id="SSF46565">
    <property type="entry name" value="Chaperone J-domain"/>
    <property type="match status" value="1"/>
</dbReference>
<dbReference type="Pfam" id="PF00226">
    <property type="entry name" value="DnaJ"/>
    <property type="match status" value="1"/>
</dbReference>
<dbReference type="Gene3D" id="6.20.20.10">
    <property type="match status" value="2"/>
</dbReference>
<dbReference type="InterPro" id="IPR008971">
    <property type="entry name" value="HSP40/DnaJ_pept-bd"/>
</dbReference>
<dbReference type="SUPFAM" id="SSF49493">
    <property type="entry name" value="HSP40/DnaJ peptide-binding domain"/>
    <property type="match status" value="1"/>
</dbReference>
<dbReference type="CDD" id="cd10719">
    <property type="entry name" value="DnaJ_zf"/>
    <property type="match status" value="1"/>
</dbReference>
<organism evidence="9 10">
    <name type="scientific">Candidatus Uhrbacteria bacterium RIFCSPLOWO2_02_FULL_51_9</name>
    <dbReference type="NCBI Taxonomy" id="1802410"/>
    <lineage>
        <taxon>Bacteria</taxon>
        <taxon>Candidatus Uhriibacteriota</taxon>
    </lineage>
</organism>
<dbReference type="SUPFAM" id="SSF57938">
    <property type="entry name" value="DnaJ/Hsp40 cysteine-rich domain"/>
    <property type="match status" value="1"/>
</dbReference>
<feature type="domain" description="J" evidence="7">
    <location>
        <begin position="4"/>
        <end position="66"/>
    </location>
</feature>
<dbReference type="PANTHER" id="PTHR43096:SF52">
    <property type="entry name" value="DNAJ HOMOLOG 1, MITOCHONDRIAL-RELATED"/>
    <property type="match status" value="1"/>
</dbReference>
<dbReference type="PROSITE" id="PS51188">
    <property type="entry name" value="ZF_CR"/>
    <property type="match status" value="1"/>
</dbReference>
<dbReference type="InterPro" id="IPR002939">
    <property type="entry name" value="DnaJ_C"/>
</dbReference>
<dbReference type="GO" id="GO:0005737">
    <property type="term" value="C:cytoplasm"/>
    <property type="evidence" value="ECO:0007669"/>
    <property type="project" value="TreeGrafter"/>
</dbReference>
<dbReference type="InterPro" id="IPR001305">
    <property type="entry name" value="HSP_DnaJ_Cys-rich_dom"/>
</dbReference>
<dbReference type="Pfam" id="PF01556">
    <property type="entry name" value="DnaJ_C"/>
    <property type="match status" value="1"/>
</dbReference>
<dbReference type="CDD" id="cd06257">
    <property type="entry name" value="DnaJ"/>
    <property type="match status" value="1"/>
</dbReference>
<dbReference type="Gene3D" id="1.10.287.110">
    <property type="entry name" value="DnaJ domain"/>
    <property type="match status" value="1"/>
</dbReference>
<reference evidence="9 10" key="1">
    <citation type="journal article" date="2016" name="Nat. Commun.">
        <title>Thousands of microbial genomes shed light on interconnected biogeochemical processes in an aquifer system.</title>
        <authorList>
            <person name="Anantharaman K."/>
            <person name="Brown C.T."/>
            <person name="Hug L.A."/>
            <person name="Sharon I."/>
            <person name="Castelle C.J."/>
            <person name="Probst A.J."/>
            <person name="Thomas B.C."/>
            <person name="Singh A."/>
            <person name="Wilkins M.J."/>
            <person name="Karaoz U."/>
            <person name="Brodie E.L."/>
            <person name="Williams K.H."/>
            <person name="Hubbard S.S."/>
            <person name="Banfield J.F."/>
        </authorList>
    </citation>
    <scope>NUCLEOTIDE SEQUENCE [LARGE SCALE GENOMIC DNA]</scope>
</reference>
<dbReference type="GO" id="GO:0031072">
    <property type="term" value="F:heat shock protein binding"/>
    <property type="evidence" value="ECO:0007669"/>
    <property type="project" value="InterPro"/>
</dbReference>
<comment type="caution">
    <text evidence="9">The sequence shown here is derived from an EMBL/GenBank/DDBJ whole genome shotgun (WGS) entry which is preliminary data.</text>
</comment>
<feature type="domain" description="CR-type" evidence="8">
    <location>
        <begin position="140"/>
        <end position="222"/>
    </location>
</feature>
<dbReference type="Proteomes" id="UP000176678">
    <property type="component" value="Unassembled WGS sequence"/>
</dbReference>
<dbReference type="GO" id="GO:0042026">
    <property type="term" value="P:protein refolding"/>
    <property type="evidence" value="ECO:0007669"/>
    <property type="project" value="TreeGrafter"/>
</dbReference>
<keyword evidence="4 6" id="KW-0862">Zinc</keyword>
<dbReference type="GO" id="GO:0008270">
    <property type="term" value="F:zinc ion binding"/>
    <property type="evidence" value="ECO:0007669"/>
    <property type="project" value="UniProtKB-KW"/>
</dbReference>
<gene>
    <name evidence="9" type="ORF">A3H75_01210</name>
</gene>
<dbReference type="InterPro" id="IPR001623">
    <property type="entry name" value="DnaJ_domain"/>
</dbReference>
<evidence type="ECO:0000313" key="10">
    <source>
        <dbReference type="Proteomes" id="UP000176678"/>
    </source>
</evidence>
<evidence type="ECO:0000256" key="3">
    <source>
        <dbReference type="ARBA" id="ARBA00022771"/>
    </source>
</evidence>
<keyword evidence="3 6" id="KW-0863">Zinc-finger</keyword>
<sequence length="284" mass="30967">MAKDYYNTLGVDRNASADDVKKAFRRLAHEHHPDKSGGNEAKFKELNEAFQVLGDTEKRRQYDQFGETFEDTQRNGGGFSGFGASPFSGFSAKGGPASGWDFSDLGDLFGSAFGGGREEETRGRDIRVDVELSIPQAVLGLEREFQLMKLCACETCDGSGAEKGSAVASCKTCNGRGRVERVQRILFGNVRVKEICGACHGRGKKPEKECGRCDGTGVTRREDRFTVAIPAGINHGQQIRIAGRGEAAPFGGESGDLYIRVHLDIPKRVSKKVRKLLEELQGEL</sequence>
<dbReference type="PRINTS" id="PR00625">
    <property type="entry name" value="JDOMAIN"/>
</dbReference>
<keyword evidence="5" id="KW-0143">Chaperone</keyword>
<dbReference type="InterPro" id="IPR018253">
    <property type="entry name" value="DnaJ_domain_CS"/>
</dbReference>
<evidence type="ECO:0000256" key="1">
    <source>
        <dbReference type="ARBA" id="ARBA00022723"/>
    </source>
</evidence>